<sequence>MPRKEQTLHVGSLDHDDQFMVDPRGLAPAWAETRTDLIESLPLFSQTQQGIYQYDKIMRGALLDGYGGEHTHFDDDIIITKLDGGGDISVNGHMRHSTSRLEAAQRAKDEQSSIGLIIGSNARNIDLRIVPPKPCRYAVLGEYVLVDLWHEYQGGGDAIVTVARYQRREFLQPPWWKNPNMTSANYRDQKQRQVQIVNERKPTRSKVCTACGEPSPKRYKVWVCANPRCEEFSTRENGEPLSKDTSFSIHWLLERVESTADTSGLDFAPSRLKRPTQPTDMRKGSVCPKCRKCVSRFHWASWVCEGPYGCGYEVSLPVKIPELQSLLTERSRAFAQTRHPFHSLHEPQNLQREFVSQGTTFIEYQHEMPGGGVVTLLKSRPPRTATPGTIFDDLFNSITWEANHGSQLDLERHLAQNWVPGSRINRYEISFGEREDPDASPPLKALENAPASVQTVLEILRDVLEASIQDKRAKDVAKRKDPWVLTVTAYVGGDQKEGFKPAGYNTQGDFTATLCLGSPARLRWRYSPVYWHHREAGEVLEGSPLPDTKHFEALQQLKGRNLPRGEYEAQKQEILDGSGGQPGRRIGIPTYLTADLTHGDILITQGDAIGTHFDSAVEPQGLLHIRLTAFRAQDGDSDGRGRGSTSSARRSASRSQSRTGSTTRARKTPRASSRARRTQTPEISTPSRRGTRGSSRTRRASSRVRRGSSTQREKGPKVRKEESPTRIPVRLDRKSTSRQTSQTRNSASPEPSTRPRTTRVAAKEARAVKSSSDAPLESSSDVFIASSSDVGEQISNKWEKQAPLTRETLATKKPPAPKSILKRTTIPTPDTTSKIRPKAPEESTLHQPSLSSAVELPHLSGRQFVYQPPPKTPVISFKAGDPDHVETISHPCTPTTKPTEEVNTPGLSGRPVLPFPVPPRQNPRPATPPSILKPATPAAVRSTRPSIHTLPWEIYAQGIPVPPTFQTQSPLKQPGMSQVRKSVSGIADLCPIPQPASSPLPCSQTFPATQHDQERKKDTVTSNPKRLSPAESNSPLSPPPPDHQAKVMLRPSQNCEVVSISSGPPSPAPEPQPKPQKQVPGDFSCSPSSSDDDNGASYKVSPPRHSSPASRQSLWTRLWGS</sequence>
<protein>
    <submittedName>
        <fullName evidence="2">Uncharacterized protein</fullName>
    </submittedName>
</protein>
<feature type="compositionally biased region" description="Pro residues" evidence="1">
    <location>
        <begin position="1064"/>
        <end position="1074"/>
    </location>
</feature>
<feature type="compositionally biased region" description="Polar residues" evidence="1">
    <location>
        <begin position="1020"/>
        <end position="1035"/>
    </location>
</feature>
<feature type="compositionally biased region" description="Low complexity" evidence="1">
    <location>
        <begin position="643"/>
        <end position="663"/>
    </location>
</feature>
<feature type="compositionally biased region" description="Pro residues" evidence="1">
    <location>
        <begin position="913"/>
        <end position="928"/>
    </location>
</feature>
<accession>A0AA39ZE52</accession>
<feature type="compositionally biased region" description="Polar residues" evidence="1">
    <location>
        <begin position="999"/>
        <end position="1010"/>
    </location>
</feature>
<evidence type="ECO:0000313" key="2">
    <source>
        <dbReference type="EMBL" id="KAK0669277.1"/>
    </source>
</evidence>
<evidence type="ECO:0000256" key="1">
    <source>
        <dbReference type="SAM" id="MobiDB-lite"/>
    </source>
</evidence>
<feature type="compositionally biased region" description="Polar residues" evidence="1">
    <location>
        <begin position="745"/>
        <end position="755"/>
    </location>
</feature>
<feature type="compositionally biased region" description="Basic residues" evidence="1">
    <location>
        <begin position="664"/>
        <end position="677"/>
    </location>
</feature>
<proteinExistence type="predicted"/>
<feature type="region of interest" description="Disordered" evidence="1">
    <location>
        <begin position="888"/>
        <end position="943"/>
    </location>
</feature>
<dbReference type="AlphaFoldDB" id="A0AA39ZE52"/>
<keyword evidence="3" id="KW-1185">Reference proteome</keyword>
<feature type="compositionally biased region" description="Low complexity" evidence="1">
    <location>
        <begin position="1075"/>
        <end position="1089"/>
    </location>
</feature>
<feature type="non-terminal residue" evidence="2">
    <location>
        <position position="1121"/>
    </location>
</feature>
<comment type="caution">
    <text evidence="2">The sequence shown here is derived from an EMBL/GenBank/DDBJ whole genome shotgun (WGS) entry which is preliminary data.</text>
</comment>
<name>A0AA39ZE52_9PEZI</name>
<feature type="compositionally biased region" description="Low complexity" evidence="1">
    <location>
        <begin position="770"/>
        <end position="780"/>
    </location>
</feature>
<feature type="compositionally biased region" description="Basic residues" evidence="1">
    <location>
        <begin position="689"/>
        <end position="706"/>
    </location>
</feature>
<feature type="compositionally biased region" description="Polar residues" evidence="1">
    <location>
        <begin position="825"/>
        <end position="834"/>
    </location>
</feature>
<dbReference type="Proteomes" id="UP001174997">
    <property type="component" value="Unassembled WGS sequence"/>
</dbReference>
<feature type="compositionally biased region" description="Basic and acidic residues" evidence="1">
    <location>
        <begin position="711"/>
        <end position="735"/>
    </location>
</feature>
<feature type="region of interest" description="Disordered" evidence="1">
    <location>
        <begin position="633"/>
        <end position="780"/>
    </location>
</feature>
<organism evidence="2 3">
    <name type="scientific">Cercophora samala</name>
    <dbReference type="NCBI Taxonomy" id="330535"/>
    <lineage>
        <taxon>Eukaryota</taxon>
        <taxon>Fungi</taxon>
        <taxon>Dikarya</taxon>
        <taxon>Ascomycota</taxon>
        <taxon>Pezizomycotina</taxon>
        <taxon>Sordariomycetes</taxon>
        <taxon>Sordariomycetidae</taxon>
        <taxon>Sordariales</taxon>
        <taxon>Lasiosphaeriaceae</taxon>
        <taxon>Cercophora</taxon>
    </lineage>
</organism>
<feature type="compositionally biased region" description="Polar residues" evidence="1">
    <location>
        <begin position="890"/>
        <end position="906"/>
    </location>
</feature>
<feature type="region of interest" description="Disordered" evidence="1">
    <location>
        <begin position="990"/>
        <end position="1121"/>
    </location>
</feature>
<gene>
    <name evidence="2" type="ORF">QBC41DRAFT_392099</name>
</gene>
<feature type="region of interest" description="Disordered" evidence="1">
    <location>
        <begin position="809"/>
        <end position="850"/>
    </location>
</feature>
<reference evidence="2" key="1">
    <citation type="submission" date="2023-06" db="EMBL/GenBank/DDBJ databases">
        <title>Genome-scale phylogeny and comparative genomics of the fungal order Sordariales.</title>
        <authorList>
            <consortium name="Lawrence Berkeley National Laboratory"/>
            <person name="Hensen N."/>
            <person name="Bonometti L."/>
            <person name="Westerberg I."/>
            <person name="Brannstrom I.O."/>
            <person name="Guillou S."/>
            <person name="Cros-Aarteil S."/>
            <person name="Calhoun S."/>
            <person name="Haridas S."/>
            <person name="Kuo A."/>
            <person name="Mondo S."/>
            <person name="Pangilinan J."/>
            <person name="Riley R."/>
            <person name="Labutti K."/>
            <person name="Andreopoulos B."/>
            <person name="Lipzen A."/>
            <person name="Chen C."/>
            <person name="Yanf M."/>
            <person name="Daum C."/>
            <person name="Ng V."/>
            <person name="Clum A."/>
            <person name="Steindorff A."/>
            <person name="Ohm R."/>
            <person name="Martin F."/>
            <person name="Silar P."/>
            <person name="Natvig D."/>
            <person name="Lalanne C."/>
            <person name="Gautier V."/>
            <person name="Ament-Velasquez S.L."/>
            <person name="Kruys A."/>
            <person name="Hutchinson M.I."/>
            <person name="Powell A.J."/>
            <person name="Barry K."/>
            <person name="Miller A.N."/>
            <person name="Grigoriev I.V."/>
            <person name="Debuchy R."/>
            <person name="Gladieux P."/>
            <person name="Thoren M.H."/>
            <person name="Johannesson H."/>
        </authorList>
    </citation>
    <scope>NUCLEOTIDE SEQUENCE</scope>
    <source>
        <strain evidence="2">CBS 307.81</strain>
    </source>
</reference>
<evidence type="ECO:0000313" key="3">
    <source>
        <dbReference type="Proteomes" id="UP001174997"/>
    </source>
</evidence>
<dbReference type="EMBL" id="JAULSY010000045">
    <property type="protein sequence ID" value="KAK0669277.1"/>
    <property type="molecule type" value="Genomic_DNA"/>
</dbReference>